<feature type="region of interest" description="Disordered" evidence="5">
    <location>
        <begin position="137"/>
        <end position="167"/>
    </location>
</feature>
<dbReference type="GO" id="GO:0030686">
    <property type="term" value="C:90S preribosome"/>
    <property type="evidence" value="ECO:0007669"/>
    <property type="project" value="InterPro"/>
</dbReference>
<dbReference type="GO" id="GO:0030688">
    <property type="term" value="C:preribosome, small subunit precursor"/>
    <property type="evidence" value="ECO:0007669"/>
    <property type="project" value="InterPro"/>
</dbReference>
<reference evidence="6 7" key="1">
    <citation type="submission" date="2018-08" db="EMBL/GenBank/DDBJ databases">
        <title>Draft genome of the lignicolous fungus Coniochaeta pulveracea.</title>
        <authorList>
            <person name="Borstlap C.J."/>
            <person name="De Witt R.N."/>
            <person name="Botha A."/>
            <person name="Volschenk H."/>
        </authorList>
    </citation>
    <scope>NUCLEOTIDE SEQUENCE [LARGE SCALE GENOMIC DNA]</scope>
    <source>
        <strain evidence="6 7">CAB683</strain>
    </source>
</reference>
<dbReference type="OrthoDB" id="5429132at2759"/>
<dbReference type="Proteomes" id="UP000275385">
    <property type="component" value="Unassembled WGS sequence"/>
</dbReference>
<feature type="region of interest" description="Disordered" evidence="5">
    <location>
        <begin position="1"/>
        <end position="36"/>
    </location>
</feature>
<dbReference type="GO" id="GO:0005730">
    <property type="term" value="C:nucleolus"/>
    <property type="evidence" value="ECO:0007669"/>
    <property type="project" value="UniProtKB-SubCell"/>
</dbReference>
<protein>
    <recommendedName>
        <fullName evidence="3">Ribosome biogenesis protein SLX9</fullName>
    </recommendedName>
</protein>
<dbReference type="AlphaFoldDB" id="A0A420XWJ2"/>
<evidence type="ECO:0000256" key="2">
    <source>
        <dbReference type="ARBA" id="ARBA00011022"/>
    </source>
</evidence>
<accession>A0A420XWJ2</accession>
<evidence type="ECO:0000256" key="4">
    <source>
        <dbReference type="ARBA" id="ARBA00023242"/>
    </source>
</evidence>
<evidence type="ECO:0000313" key="7">
    <source>
        <dbReference type="Proteomes" id="UP000275385"/>
    </source>
</evidence>
<dbReference type="EMBL" id="QVQW01000124">
    <property type="protein sequence ID" value="RKU40044.1"/>
    <property type="molecule type" value="Genomic_DNA"/>
</dbReference>
<feature type="compositionally biased region" description="Basic and acidic residues" evidence="5">
    <location>
        <begin position="99"/>
        <end position="109"/>
    </location>
</feature>
<name>A0A420XWJ2_9PEZI</name>
<gene>
    <name evidence="6" type="ORF">DL546_000836</name>
</gene>
<dbReference type="InterPro" id="IPR028160">
    <property type="entry name" value="Slx9-like"/>
</dbReference>
<feature type="compositionally biased region" description="Polar residues" evidence="5">
    <location>
        <begin position="155"/>
        <end position="167"/>
    </location>
</feature>
<dbReference type="GO" id="GO:0000462">
    <property type="term" value="P:maturation of SSU-rRNA from tricistronic rRNA transcript (SSU-rRNA, 5.8S rRNA, LSU-rRNA)"/>
    <property type="evidence" value="ECO:0007669"/>
    <property type="project" value="InterPro"/>
</dbReference>
<feature type="region of interest" description="Disordered" evidence="5">
    <location>
        <begin position="94"/>
        <end position="122"/>
    </location>
</feature>
<comment type="subcellular location">
    <subcellularLocation>
        <location evidence="1">Nucleus</location>
        <location evidence="1">Nucleolus</location>
    </subcellularLocation>
</comment>
<dbReference type="Pfam" id="PF15341">
    <property type="entry name" value="SLX9"/>
    <property type="match status" value="1"/>
</dbReference>
<evidence type="ECO:0000256" key="1">
    <source>
        <dbReference type="ARBA" id="ARBA00004604"/>
    </source>
</evidence>
<sequence length="190" mass="21098">MAPTAPPGKRPTARQKALQRLANPTLPRKTHRPEAIVPDSFIESKKDKRLIKHSAFVSKIAKPSTSKKLKRRRPNKKLVATLDSLGDVLDEIVEEEGEGKEGEVRQEGKTRHRSLKSRPGALKKKEKLVRGEMERFGKSLAQLQQMTGEQDKGPQTETTAPVPSTSSRWAALRGFISATMEQNPAFVGKT</sequence>
<proteinExistence type="inferred from homology"/>
<evidence type="ECO:0000313" key="6">
    <source>
        <dbReference type="EMBL" id="RKU40044.1"/>
    </source>
</evidence>
<evidence type="ECO:0000256" key="5">
    <source>
        <dbReference type="SAM" id="MobiDB-lite"/>
    </source>
</evidence>
<comment type="similarity">
    <text evidence="2">Belongs to the SLX9 family.</text>
</comment>
<keyword evidence="4" id="KW-0539">Nucleus</keyword>
<keyword evidence="7" id="KW-1185">Reference proteome</keyword>
<evidence type="ECO:0000256" key="3">
    <source>
        <dbReference type="ARBA" id="ARBA00021321"/>
    </source>
</evidence>
<feature type="compositionally biased region" description="Basic residues" evidence="5">
    <location>
        <begin position="110"/>
        <end position="122"/>
    </location>
</feature>
<organism evidence="6 7">
    <name type="scientific">Coniochaeta pulveracea</name>
    <dbReference type="NCBI Taxonomy" id="177199"/>
    <lineage>
        <taxon>Eukaryota</taxon>
        <taxon>Fungi</taxon>
        <taxon>Dikarya</taxon>
        <taxon>Ascomycota</taxon>
        <taxon>Pezizomycotina</taxon>
        <taxon>Sordariomycetes</taxon>
        <taxon>Sordariomycetidae</taxon>
        <taxon>Coniochaetales</taxon>
        <taxon>Coniochaetaceae</taxon>
        <taxon>Coniochaeta</taxon>
    </lineage>
</organism>
<comment type="caution">
    <text evidence="6">The sequence shown here is derived from an EMBL/GenBank/DDBJ whole genome shotgun (WGS) entry which is preliminary data.</text>
</comment>